<dbReference type="GO" id="GO:0016787">
    <property type="term" value="F:hydrolase activity"/>
    <property type="evidence" value="ECO:0007669"/>
    <property type="project" value="UniProtKB-KW"/>
</dbReference>
<dbReference type="InterPro" id="IPR043128">
    <property type="entry name" value="Rev_trsase/Diguanyl_cyclase"/>
</dbReference>
<keyword evidence="1" id="KW-0808">Transferase</keyword>
<dbReference type="InterPro" id="IPR050951">
    <property type="entry name" value="Retrovirus_Pol_polyprotein"/>
</dbReference>
<dbReference type="Proteomes" id="UP001558652">
    <property type="component" value="Unassembled WGS sequence"/>
</dbReference>
<dbReference type="Pfam" id="PF17917">
    <property type="entry name" value="RT_RNaseH"/>
    <property type="match status" value="1"/>
</dbReference>
<dbReference type="PANTHER" id="PTHR37984:SF5">
    <property type="entry name" value="PROTEIN NYNRIN-LIKE"/>
    <property type="match status" value="1"/>
</dbReference>
<keyword evidence="10" id="KW-1185">Reference proteome</keyword>
<feature type="domain" description="Reverse transcriptase" evidence="7">
    <location>
        <begin position="26"/>
        <end position="154"/>
    </location>
</feature>
<dbReference type="GO" id="GO:0003964">
    <property type="term" value="F:RNA-directed DNA polymerase activity"/>
    <property type="evidence" value="ECO:0007669"/>
    <property type="project" value="UniProtKB-KW"/>
</dbReference>
<evidence type="ECO:0000259" key="8">
    <source>
        <dbReference type="Pfam" id="PF17917"/>
    </source>
</evidence>
<organism evidence="9 10">
    <name type="scientific">Ranatra chinensis</name>
    <dbReference type="NCBI Taxonomy" id="642074"/>
    <lineage>
        <taxon>Eukaryota</taxon>
        <taxon>Metazoa</taxon>
        <taxon>Ecdysozoa</taxon>
        <taxon>Arthropoda</taxon>
        <taxon>Hexapoda</taxon>
        <taxon>Insecta</taxon>
        <taxon>Pterygota</taxon>
        <taxon>Neoptera</taxon>
        <taxon>Paraneoptera</taxon>
        <taxon>Hemiptera</taxon>
        <taxon>Heteroptera</taxon>
        <taxon>Panheteroptera</taxon>
        <taxon>Nepomorpha</taxon>
        <taxon>Nepidae</taxon>
        <taxon>Ranatrinae</taxon>
        <taxon>Ranatra</taxon>
    </lineage>
</organism>
<dbReference type="CDD" id="cd01647">
    <property type="entry name" value="RT_LTR"/>
    <property type="match status" value="1"/>
</dbReference>
<keyword evidence="2" id="KW-0548">Nucleotidyltransferase</keyword>
<dbReference type="PANTHER" id="PTHR37984">
    <property type="entry name" value="PROTEIN CBG26694"/>
    <property type="match status" value="1"/>
</dbReference>
<dbReference type="Pfam" id="PF00078">
    <property type="entry name" value="RVT_1"/>
    <property type="match status" value="1"/>
</dbReference>
<sequence length="466" mass="53938">MERPDTVWSSILGNKRTRTERYPLLRLNDMLDRMNGTNVFSIVDLKAGYHQNRKHPGDIEKTAFQFERGKYEYLRMPFGLKTAPTTFQRLMDEFLEGLDPDAIQIYDIVVFSESAEEHGEHLGQLLERLREFGLRASEEKSSFFRDKLKFMGHMVSARGVATNDSEVDAIKRLPISKDPKEFKSFQGLVRYYRKFILNLADRLADQTIKKGRKVEDGEDRSIAFESRKLTDAEARYPAIERELLGVVWGVQQFRPYHWGRMFQVRTDHKPLVWVDRLKKNSARVTQWKETLAAYDFDIGHARGAENVVADCLSRLINATGVWEDQEMLTEILAQETPRAEAQQLSWDRTLLQGPGNGDRAGVTVCHDRYARPQTWTVTIGWTASDDDVLTQLKTFMLDDATYYVYTARPQDRDRLDRLSYIAVKKNLLAFSLAFYRRKEMLEYNFPGKNPVEIMQERGSAKNSCGG</sequence>
<evidence type="ECO:0000313" key="9">
    <source>
        <dbReference type="EMBL" id="KAL1109913.1"/>
    </source>
</evidence>
<dbReference type="EMBL" id="JBFDAA010000123">
    <property type="protein sequence ID" value="KAL1109913.1"/>
    <property type="molecule type" value="Genomic_DNA"/>
</dbReference>
<keyword evidence="3" id="KW-0540">Nuclease</keyword>
<gene>
    <name evidence="9" type="ORF">AAG570_014147</name>
</gene>
<feature type="domain" description="Reverse transcriptase RNase H-like" evidence="8">
    <location>
        <begin position="214"/>
        <end position="294"/>
    </location>
</feature>
<evidence type="ECO:0000259" key="7">
    <source>
        <dbReference type="Pfam" id="PF00078"/>
    </source>
</evidence>
<dbReference type="GO" id="GO:0004519">
    <property type="term" value="F:endonuclease activity"/>
    <property type="evidence" value="ECO:0007669"/>
    <property type="project" value="UniProtKB-KW"/>
</dbReference>
<evidence type="ECO:0000256" key="6">
    <source>
        <dbReference type="ARBA" id="ARBA00022918"/>
    </source>
</evidence>
<evidence type="ECO:0000256" key="4">
    <source>
        <dbReference type="ARBA" id="ARBA00022759"/>
    </source>
</evidence>
<dbReference type="CDD" id="cd09274">
    <property type="entry name" value="RNase_HI_RT_Ty3"/>
    <property type="match status" value="1"/>
</dbReference>
<accession>A0ABD0XRY2</accession>
<keyword evidence="6" id="KW-0695">RNA-directed DNA polymerase</keyword>
<dbReference type="InterPro" id="IPR000477">
    <property type="entry name" value="RT_dom"/>
</dbReference>
<evidence type="ECO:0008006" key="11">
    <source>
        <dbReference type="Google" id="ProtNLM"/>
    </source>
</evidence>
<name>A0ABD0XRY2_9HEMI</name>
<dbReference type="InterPro" id="IPR043502">
    <property type="entry name" value="DNA/RNA_pol_sf"/>
</dbReference>
<evidence type="ECO:0000256" key="2">
    <source>
        <dbReference type="ARBA" id="ARBA00022695"/>
    </source>
</evidence>
<proteinExistence type="predicted"/>
<evidence type="ECO:0000256" key="1">
    <source>
        <dbReference type="ARBA" id="ARBA00022679"/>
    </source>
</evidence>
<dbReference type="SUPFAM" id="SSF56672">
    <property type="entry name" value="DNA/RNA polymerases"/>
    <property type="match status" value="1"/>
</dbReference>
<reference evidence="9 10" key="1">
    <citation type="submission" date="2024-07" db="EMBL/GenBank/DDBJ databases">
        <title>Chromosome-level genome assembly of the water stick insect Ranatra chinensis (Heteroptera: Nepidae).</title>
        <authorList>
            <person name="Liu X."/>
        </authorList>
    </citation>
    <scope>NUCLEOTIDE SEQUENCE [LARGE SCALE GENOMIC DNA]</scope>
    <source>
        <strain evidence="9">Cailab_2021Rc</strain>
        <tissue evidence="9">Muscle</tissue>
    </source>
</reference>
<keyword evidence="5" id="KW-0378">Hydrolase</keyword>
<protein>
    <recommendedName>
        <fullName evidence="11">Reverse transcriptase domain-containing protein</fullName>
    </recommendedName>
</protein>
<dbReference type="Gene3D" id="3.30.70.270">
    <property type="match status" value="2"/>
</dbReference>
<dbReference type="Gene3D" id="3.10.10.10">
    <property type="entry name" value="HIV Type 1 Reverse Transcriptase, subunit A, domain 1"/>
    <property type="match status" value="1"/>
</dbReference>
<keyword evidence="4" id="KW-0255">Endonuclease</keyword>
<dbReference type="InterPro" id="IPR041373">
    <property type="entry name" value="RT_RNaseH"/>
</dbReference>
<evidence type="ECO:0000313" key="10">
    <source>
        <dbReference type="Proteomes" id="UP001558652"/>
    </source>
</evidence>
<dbReference type="AlphaFoldDB" id="A0ABD0XRY2"/>
<evidence type="ECO:0000256" key="3">
    <source>
        <dbReference type="ARBA" id="ARBA00022722"/>
    </source>
</evidence>
<comment type="caution">
    <text evidence="9">The sequence shown here is derived from an EMBL/GenBank/DDBJ whole genome shotgun (WGS) entry which is preliminary data.</text>
</comment>
<evidence type="ECO:0000256" key="5">
    <source>
        <dbReference type="ARBA" id="ARBA00022801"/>
    </source>
</evidence>